<reference evidence="4" key="1">
    <citation type="submission" date="2018-10" db="EMBL/GenBank/DDBJ databases">
        <title>Transcriptome assembly of Aceria tosichella (Wheat curl mite) Type 2.</title>
        <authorList>
            <person name="Scully E.D."/>
            <person name="Geib S.M."/>
            <person name="Palmer N.A."/>
            <person name="Gupta A.K."/>
            <person name="Sarath G."/>
            <person name="Tatineni S."/>
        </authorList>
    </citation>
    <scope>NUCLEOTIDE SEQUENCE</scope>
    <source>
        <strain evidence="4">LincolnNE</strain>
    </source>
</reference>
<sequence length="176" mass="20494">MSCNNEKKIQVSKTEESAIDQDFERIRNRFDAEMRRMEDEMSRFRGSLIDHSKHIDSHSLSPSSKRREMDTFVNSFESPLIKESSDGKMLKLKFDLTEYKPEEIVVKTIDNKLQVSAKHEERSDSRSVLREYNREFLLPDGVDPDQIRSSLSTDGVLTVEAPLPKSEHRRVPIDKH</sequence>
<dbReference type="InterPro" id="IPR008978">
    <property type="entry name" value="HSP20-like_chaperone"/>
</dbReference>
<dbReference type="GO" id="GO:0005634">
    <property type="term" value="C:nucleus"/>
    <property type="evidence" value="ECO:0007669"/>
    <property type="project" value="TreeGrafter"/>
</dbReference>
<dbReference type="InterPro" id="IPR001436">
    <property type="entry name" value="Alpha-crystallin/sHSP_animal"/>
</dbReference>
<name>A0A6G1SKT4_9ACAR</name>
<dbReference type="Pfam" id="PF00011">
    <property type="entry name" value="HSP20"/>
    <property type="match status" value="1"/>
</dbReference>
<dbReference type="SUPFAM" id="SSF49764">
    <property type="entry name" value="HSP20-like chaperones"/>
    <property type="match status" value="1"/>
</dbReference>
<protein>
    <submittedName>
        <fullName evidence="4">Heat shock protein beta-1</fullName>
    </submittedName>
</protein>
<dbReference type="InterPro" id="IPR002068">
    <property type="entry name" value="A-crystallin/Hsp20_dom"/>
</dbReference>
<proteinExistence type="inferred from homology"/>
<dbReference type="PRINTS" id="PR00299">
    <property type="entry name" value="ACRYSTALLIN"/>
</dbReference>
<dbReference type="PANTHER" id="PTHR45640">
    <property type="entry name" value="HEAT SHOCK PROTEIN HSP-12.2-RELATED"/>
    <property type="match status" value="1"/>
</dbReference>
<dbReference type="EMBL" id="GGYP01006016">
    <property type="protein sequence ID" value="MDE50787.1"/>
    <property type="molecule type" value="Transcribed_RNA"/>
</dbReference>
<evidence type="ECO:0000256" key="1">
    <source>
        <dbReference type="PROSITE-ProRule" id="PRU00285"/>
    </source>
</evidence>
<dbReference type="GO" id="GO:0009408">
    <property type="term" value="P:response to heat"/>
    <property type="evidence" value="ECO:0007669"/>
    <property type="project" value="TreeGrafter"/>
</dbReference>
<accession>A0A6G1SKT4</accession>
<dbReference type="GO" id="GO:0042026">
    <property type="term" value="P:protein refolding"/>
    <property type="evidence" value="ECO:0007669"/>
    <property type="project" value="TreeGrafter"/>
</dbReference>
<dbReference type="GO" id="GO:0005737">
    <property type="term" value="C:cytoplasm"/>
    <property type="evidence" value="ECO:0007669"/>
    <property type="project" value="TreeGrafter"/>
</dbReference>
<organism evidence="4">
    <name type="scientific">Aceria tosichella</name>
    <name type="common">wheat curl mite</name>
    <dbReference type="NCBI Taxonomy" id="561515"/>
    <lineage>
        <taxon>Eukaryota</taxon>
        <taxon>Metazoa</taxon>
        <taxon>Ecdysozoa</taxon>
        <taxon>Arthropoda</taxon>
        <taxon>Chelicerata</taxon>
        <taxon>Arachnida</taxon>
        <taxon>Acari</taxon>
        <taxon>Acariformes</taxon>
        <taxon>Trombidiformes</taxon>
        <taxon>Prostigmata</taxon>
        <taxon>Eupodina</taxon>
        <taxon>Eriophyoidea</taxon>
        <taxon>Eriophyidae</taxon>
        <taxon>Eriophyinae</taxon>
        <taxon>Aceriini</taxon>
        <taxon>Aceria</taxon>
    </lineage>
</organism>
<dbReference type="PROSITE" id="PS01031">
    <property type="entry name" value="SHSP"/>
    <property type="match status" value="1"/>
</dbReference>
<dbReference type="Gene3D" id="2.60.40.790">
    <property type="match status" value="1"/>
</dbReference>
<dbReference type="PANTHER" id="PTHR45640:SF26">
    <property type="entry name" value="RE23625P"/>
    <property type="match status" value="1"/>
</dbReference>
<keyword evidence="4" id="KW-0346">Stress response</keyword>
<comment type="similarity">
    <text evidence="1 2">Belongs to the small heat shock protein (HSP20) family.</text>
</comment>
<evidence type="ECO:0000259" key="3">
    <source>
        <dbReference type="PROSITE" id="PS01031"/>
    </source>
</evidence>
<dbReference type="CDD" id="cd06526">
    <property type="entry name" value="metazoan_ACD"/>
    <property type="match status" value="1"/>
</dbReference>
<evidence type="ECO:0000313" key="4">
    <source>
        <dbReference type="EMBL" id="MDE50787.1"/>
    </source>
</evidence>
<evidence type="ECO:0000256" key="2">
    <source>
        <dbReference type="RuleBase" id="RU003616"/>
    </source>
</evidence>
<gene>
    <name evidence="4" type="primary">HSPB1_2</name>
    <name evidence="4" type="ORF">g.7925</name>
</gene>
<dbReference type="GO" id="GO:0051082">
    <property type="term" value="F:unfolded protein binding"/>
    <property type="evidence" value="ECO:0007669"/>
    <property type="project" value="TreeGrafter"/>
</dbReference>
<dbReference type="AlphaFoldDB" id="A0A6G1SKT4"/>
<feature type="domain" description="SHSP" evidence="3">
    <location>
        <begin position="71"/>
        <end position="176"/>
    </location>
</feature>